<sequence length="281" mass="31802">MKTAYTTFLSECLFLCAAILLGSCNSKEIREEETPAFTQRLPGDQAIYGLACDGCNDTTIVVLPEDNSDPVTYNTIDAKRNKRILGKLQIGDRLCVMLNKRDKTKADLVVNMDKLMGIWCYIVMPKMRYAENMSAKVQSKMMDQMSDSLKETYLIPREYGFYLKPDWVAQSVGYVDDNNALAEESPVVYPPLGYFIGWHMWNGMLVITSGTPKTNKNGNIDVVDQRTDTCFIDYLEGDSLVLSSDGVSRSYYRKENINDLNRRAQAIADRLKKNALKETVN</sequence>
<dbReference type="PROSITE" id="PS51257">
    <property type="entry name" value="PROKAR_LIPOPROTEIN"/>
    <property type="match status" value="1"/>
</dbReference>
<dbReference type="AlphaFoldDB" id="F8N5H4"/>
<dbReference type="RefSeq" id="WP_007574508.1">
    <property type="nucleotide sequence ID" value="NZ_BPTS01000002.1"/>
</dbReference>
<dbReference type="HOGENOM" id="CLU_1029974_0_0_10"/>
<organism evidence="1 2">
    <name type="scientific">Hallella multisaccharivorax DSM 17128</name>
    <dbReference type="NCBI Taxonomy" id="688246"/>
    <lineage>
        <taxon>Bacteria</taxon>
        <taxon>Pseudomonadati</taxon>
        <taxon>Bacteroidota</taxon>
        <taxon>Bacteroidia</taxon>
        <taxon>Bacteroidales</taxon>
        <taxon>Prevotellaceae</taxon>
        <taxon>Hallella</taxon>
    </lineage>
</organism>
<protein>
    <submittedName>
        <fullName evidence="1">Putative lipoprotein</fullName>
    </submittedName>
</protein>
<keyword evidence="2" id="KW-1185">Reference proteome</keyword>
<accession>F8N5H4</accession>
<dbReference type="Proteomes" id="UP000002772">
    <property type="component" value="Unassembled WGS sequence"/>
</dbReference>
<reference evidence="2" key="1">
    <citation type="journal article" date="2011" name="Stand. Genomic Sci.">
        <title>Non-contiguous finished genome sequence of the opportunistic oral pathogen Prevotella multisaccharivorax type strain (PPPA20).</title>
        <authorList>
            <person name="Pati A."/>
            <person name="Gronow S."/>
            <person name="Lu M."/>
            <person name="Lapidus A."/>
            <person name="Nolan M."/>
            <person name="Lucas S."/>
            <person name="Hammon N."/>
            <person name="Deshpande S."/>
            <person name="Cheng J.F."/>
            <person name="Tapia R."/>
            <person name="Han C."/>
            <person name="Goodwin L."/>
            <person name="Pitluck S."/>
            <person name="Liolios K."/>
            <person name="Pagani I."/>
            <person name="Mavromatis K."/>
            <person name="Mikhailova N."/>
            <person name="Huntemann M."/>
            <person name="Chen A."/>
            <person name="Palaniappan K."/>
            <person name="Land M."/>
            <person name="Hauser L."/>
            <person name="Detter J.C."/>
            <person name="Brambilla E.M."/>
            <person name="Rohde M."/>
            <person name="Goker M."/>
            <person name="Woyke T."/>
            <person name="Bristow J."/>
            <person name="Eisen J.A."/>
            <person name="Markowitz V."/>
            <person name="Hugenholtz P."/>
            <person name="Kyrpides N.C."/>
            <person name="Klenk H.P."/>
            <person name="Ivanova N."/>
        </authorList>
    </citation>
    <scope>NUCLEOTIDE SEQUENCE [LARGE SCALE GENOMIC DNA]</scope>
    <source>
        <strain evidence="2">DSM 17128</strain>
    </source>
</reference>
<evidence type="ECO:0000313" key="2">
    <source>
        <dbReference type="Proteomes" id="UP000002772"/>
    </source>
</evidence>
<evidence type="ECO:0000313" key="1">
    <source>
        <dbReference type="EMBL" id="EGN57139.1"/>
    </source>
</evidence>
<name>F8N5H4_9BACT</name>
<dbReference type="STRING" id="688246.Premu_1734"/>
<proteinExistence type="predicted"/>
<keyword evidence="1" id="KW-0449">Lipoprotein</keyword>
<dbReference type="OrthoDB" id="1065448at2"/>
<gene>
    <name evidence="1" type="ORF">Premu_1734</name>
</gene>
<dbReference type="EMBL" id="GL945017">
    <property type="protein sequence ID" value="EGN57139.1"/>
    <property type="molecule type" value="Genomic_DNA"/>
</dbReference>